<evidence type="ECO:0000256" key="1">
    <source>
        <dbReference type="ARBA" id="ARBA00022729"/>
    </source>
</evidence>
<feature type="non-terminal residue" evidence="2">
    <location>
        <position position="1"/>
    </location>
</feature>
<dbReference type="GO" id="GO:0055085">
    <property type="term" value="P:transmembrane transport"/>
    <property type="evidence" value="ECO:0007669"/>
    <property type="project" value="InterPro"/>
</dbReference>
<keyword evidence="1" id="KW-0732">Signal</keyword>
<dbReference type="AlphaFoldDB" id="A0A382H8R0"/>
<dbReference type="CDD" id="cd13670">
    <property type="entry name" value="PBP2_TRAP_Tp0957_like"/>
    <property type="match status" value="1"/>
</dbReference>
<name>A0A382H8R0_9ZZZZ</name>
<sequence>VATIAPDGSGWMKTLRAVDVELRQRTEGAVGLKLYPGGVQGDEDVMLRKMRIGQLHGGSFGGGAVSDMVADVLALEMPFLFDSYEEVDYVVGQMDEFYRQRFTDEGYVLLGWADIGFVHVMSQSPVRGAPDIRGMKVWRLEDEPITEVLFKRAGVTSIPLSIPDVLLGLQTNLVEVVYASPVAAIVLQWFTRVKYVTALPINYTIGVFALQKKAFDRLEPGHQEILLEITRRHFAVANLQSRVDNQEALAVMLTQGIEQVLPLESEVASFQDLVKESTPELVGDAFSHEAHDLVTQHLRTFRQRKALEAPDE</sequence>
<dbReference type="EMBL" id="UINC01059791">
    <property type="protein sequence ID" value="SVB83592.1"/>
    <property type="molecule type" value="Genomic_DNA"/>
</dbReference>
<dbReference type="InterPro" id="IPR038404">
    <property type="entry name" value="TRAP_DctP_sf"/>
</dbReference>
<dbReference type="PANTHER" id="PTHR33376:SF4">
    <property type="entry name" value="SIALIC ACID-BINDING PERIPLASMIC PROTEIN SIAP"/>
    <property type="match status" value="1"/>
</dbReference>
<dbReference type="Pfam" id="PF03480">
    <property type="entry name" value="DctP"/>
    <property type="match status" value="1"/>
</dbReference>
<dbReference type="Gene3D" id="3.40.190.170">
    <property type="entry name" value="Bacterial extracellular solute-binding protein, family 7"/>
    <property type="match status" value="1"/>
</dbReference>
<dbReference type="PANTHER" id="PTHR33376">
    <property type="match status" value="1"/>
</dbReference>
<evidence type="ECO:0000313" key="2">
    <source>
        <dbReference type="EMBL" id="SVB83592.1"/>
    </source>
</evidence>
<dbReference type="InterPro" id="IPR018389">
    <property type="entry name" value="DctP_fam"/>
</dbReference>
<dbReference type="NCBIfam" id="NF037995">
    <property type="entry name" value="TRAP_S1"/>
    <property type="match status" value="1"/>
</dbReference>
<gene>
    <name evidence="2" type="ORF">METZ01_LOCUS236446</name>
</gene>
<protein>
    <submittedName>
        <fullName evidence="2">Uncharacterized protein</fullName>
    </submittedName>
</protein>
<organism evidence="2">
    <name type="scientific">marine metagenome</name>
    <dbReference type="NCBI Taxonomy" id="408172"/>
    <lineage>
        <taxon>unclassified sequences</taxon>
        <taxon>metagenomes</taxon>
        <taxon>ecological metagenomes</taxon>
    </lineage>
</organism>
<proteinExistence type="predicted"/>
<reference evidence="2" key="1">
    <citation type="submission" date="2018-05" db="EMBL/GenBank/DDBJ databases">
        <authorList>
            <person name="Lanie J.A."/>
            <person name="Ng W.-L."/>
            <person name="Kazmierczak K.M."/>
            <person name="Andrzejewski T.M."/>
            <person name="Davidsen T.M."/>
            <person name="Wayne K.J."/>
            <person name="Tettelin H."/>
            <person name="Glass J.I."/>
            <person name="Rusch D."/>
            <person name="Podicherti R."/>
            <person name="Tsui H.-C.T."/>
            <person name="Winkler M.E."/>
        </authorList>
    </citation>
    <scope>NUCLEOTIDE SEQUENCE</scope>
</reference>
<accession>A0A382H8R0</accession>